<dbReference type="Pfam" id="PF01248">
    <property type="entry name" value="Ribosomal_L7Ae"/>
    <property type="match status" value="1"/>
</dbReference>
<evidence type="ECO:0000259" key="1">
    <source>
        <dbReference type="Pfam" id="PF01248"/>
    </source>
</evidence>
<dbReference type="SUPFAM" id="SSF55315">
    <property type="entry name" value="L30e-like"/>
    <property type="match status" value="1"/>
</dbReference>
<feature type="domain" description="Ribosomal protein eL8/eL30/eS12/Gadd45" evidence="1">
    <location>
        <begin position="11"/>
        <end position="76"/>
    </location>
</feature>
<evidence type="ECO:0000313" key="2">
    <source>
        <dbReference type="EMBL" id="MBC8541365.1"/>
    </source>
</evidence>
<dbReference type="InterPro" id="IPR029064">
    <property type="entry name" value="Ribosomal_eL30-like_sf"/>
</dbReference>
<protein>
    <submittedName>
        <fullName evidence="2">Ribosomal L7Ae/L30e/S12e/Gadd45 family protein</fullName>
    </submittedName>
</protein>
<reference evidence="2" key="1">
    <citation type="submission" date="2020-08" db="EMBL/GenBank/DDBJ databases">
        <title>Genome public.</title>
        <authorList>
            <person name="Liu C."/>
            <person name="Sun Q."/>
        </authorList>
    </citation>
    <scope>NUCLEOTIDE SEQUENCE</scope>
    <source>
        <strain evidence="2">H8</strain>
    </source>
</reference>
<sequence>MQTDLLNAPFFVGLKQSTDAIKNGKAAKAFVANDADDHVRLPFVALCSEHGVPVEFCETKAKLGKDFGINVSAACAVLLK</sequence>
<accession>A0A926DQC2</accession>
<evidence type="ECO:0000313" key="3">
    <source>
        <dbReference type="Proteomes" id="UP000611762"/>
    </source>
</evidence>
<name>A0A926DQC2_9FIRM</name>
<gene>
    <name evidence="2" type="ORF">H8698_10290</name>
</gene>
<dbReference type="Gene3D" id="3.30.1330.30">
    <property type="match status" value="1"/>
</dbReference>
<dbReference type="EMBL" id="JACRSU010000004">
    <property type="protein sequence ID" value="MBC8541365.1"/>
    <property type="molecule type" value="Genomic_DNA"/>
</dbReference>
<comment type="caution">
    <text evidence="2">The sequence shown here is derived from an EMBL/GenBank/DDBJ whole genome shotgun (WGS) entry which is preliminary data.</text>
</comment>
<dbReference type="Proteomes" id="UP000611762">
    <property type="component" value="Unassembled WGS sequence"/>
</dbReference>
<keyword evidence="3" id="KW-1185">Reference proteome</keyword>
<proteinExistence type="predicted"/>
<organism evidence="2 3">
    <name type="scientific">Congzhengia minquanensis</name>
    <dbReference type="NCBI Taxonomy" id="2763657"/>
    <lineage>
        <taxon>Bacteria</taxon>
        <taxon>Bacillati</taxon>
        <taxon>Bacillota</taxon>
        <taxon>Clostridia</taxon>
        <taxon>Eubacteriales</taxon>
        <taxon>Oscillospiraceae</taxon>
        <taxon>Congzhengia</taxon>
    </lineage>
</organism>
<dbReference type="AlphaFoldDB" id="A0A926DQC2"/>
<dbReference type="InterPro" id="IPR004038">
    <property type="entry name" value="Ribosomal_eL8/eL30/eS12/Gad45"/>
</dbReference>